<dbReference type="Pfam" id="PF03466">
    <property type="entry name" value="LysR_substrate"/>
    <property type="match status" value="1"/>
</dbReference>
<comment type="similarity">
    <text evidence="1">Belongs to the LysR transcriptional regulatory family.</text>
</comment>
<evidence type="ECO:0000256" key="3">
    <source>
        <dbReference type="ARBA" id="ARBA00023125"/>
    </source>
</evidence>
<dbReference type="FunFam" id="3.40.190.290:FF:000001">
    <property type="entry name" value="Transcriptional regulator, LysR family"/>
    <property type="match status" value="1"/>
</dbReference>
<dbReference type="SUPFAM" id="SSF46785">
    <property type="entry name" value="Winged helix' DNA-binding domain"/>
    <property type="match status" value="1"/>
</dbReference>
<dbReference type="Gene3D" id="1.10.10.10">
    <property type="entry name" value="Winged helix-like DNA-binding domain superfamily/Winged helix DNA-binding domain"/>
    <property type="match status" value="1"/>
</dbReference>
<evidence type="ECO:0000313" key="7">
    <source>
        <dbReference type="EMBL" id="ANN68426.1"/>
    </source>
</evidence>
<dbReference type="InterPro" id="IPR005119">
    <property type="entry name" value="LysR_subst-bd"/>
</dbReference>
<organism evidence="8 10">
    <name type="scientific">Bordetella bronchialis</name>
    <dbReference type="NCBI Taxonomy" id="463025"/>
    <lineage>
        <taxon>Bacteria</taxon>
        <taxon>Pseudomonadati</taxon>
        <taxon>Pseudomonadota</taxon>
        <taxon>Betaproteobacteria</taxon>
        <taxon>Burkholderiales</taxon>
        <taxon>Alcaligenaceae</taxon>
        <taxon>Bordetella</taxon>
    </lineage>
</organism>
<dbReference type="Proteomes" id="UP000092213">
    <property type="component" value="Chromosome"/>
</dbReference>
<dbReference type="PANTHER" id="PTHR30537:SF5">
    <property type="entry name" value="HTH-TYPE TRANSCRIPTIONAL ACTIVATOR TTDR-RELATED"/>
    <property type="match status" value="1"/>
</dbReference>
<dbReference type="FunFam" id="1.10.10.10:FF:000001">
    <property type="entry name" value="LysR family transcriptional regulator"/>
    <property type="match status" value="1"/>
</dbReference>
<keyword evidence="2" id="KW-0805">Transcription regulation</keyword>
<feature type="domain" description="HTH lysR-type" evidence="6">
    <location>
        <begin position="12"/>
        <end position="61"/>
    </location>
</feature>
<dbReference type="EMBL" id="CP016171">
    <property type="protein sequence ID" value="ANN73567.1"/>
    <property type="molecule type" value="Genomic_DNA"/>
</dbReference>
<dbReference type="InterPro" id="IPR058163">
    <property type="entry name" value="LysR-type_TF_proteobact-type"/>
</dbReference>
<evidence type="ECO:0000313" key="9">
    <source>
        <dbReference type="Proteomes" id="UP000091897"/>
    </source>
</evidence>
<dbReference type="STRING" id="463025.BAU08_21410"/>
<evidence type="ECO:0000256" key="2">
    <source>
        <dbReference type="ARBA" id="ARBA00023015"/>
    </source>
</evidence>
<name>A0A193G0N7_9BORD</name>
<dbReference type="GO" id="GO:0003700">
    <property type="term" value="F:DNA-binding transcription factor activity"/>
    <property type="evidence" value="ECO:0007669"/>
    <property type="project" value="InterPro"/>
</dbReference>
<evidence type="ECO:0000259" key="6">
    <source>
        <dbReference type="PROSITE" id="PS50931"/>
    </source>
</evidence>
<dbReference type="InterPro" id="IPR036388">
    <property type="entry name" value="WH-like_DNA-bd_sf"/>
</dbReference>
<sequence>MKTATASELTFFVLLAKHGSLSAAARELDMTPPAATKRLAQLEQRLGVRLVNRTTRRVSLTSEGETYLRHASRILADIREMEDQVASSRAEPRGVLRVNATLGFGRTVIAPLVSGYARLHPDVEVRLEVTDRPVDLVEQGLDLAVRFGSLPDSRLSARRLLTNRRFLCASPAYLARHGAPQRPADLASHRCIIHRQNDEAYGVWRFTRNRETEAIKVAGALASNDGDIVLGWALDGHGILVRSEWDAAKYLETGRLRRLLPAYTLPPADLFVYYPGGRHLSARVRTFIDFLAAHFEARNRPAPEAPRPRHAARARTARPASP</sequence>
<dbReference type="Gene3D" id="3.40.190.290">
    <property type="match status" value="1"/>
</dbReference>
<dbReference type="GO" id="GO:0003677">
    <property type="term" value="F:DNA binding"/>
    <property type="evidence" value="ECO:0007669"/>
    <property type="project" value="UniProtKB-KW"/>
</dbReference>
<keyword evidence="3" id="KW-0238">DNA-binding</keyword>
<evidence type="ECO:0000313" key="10">
    <source>
        <dbReference type="Proteomes" id="UP000092213"/>
    </source>
</evidence>
<keyword evidence="9" id="KW-1185">Reference proteome</keyword>
<protein>
    <submittedName>
        <fullName evidence="8">LysR family transcriptional regulator</fullName>
    </submittedName>
</protein>
<dbReference type="PROSITE" id="PS50931">
    <property type="entry name" value="HTH_LYSR"/>
    <property type="match status" value="1"/>
</dbReference>
<dbReference type="CDD" id="cd08479">
    <property type="entry name" value="PBP2_CrgA_like_9"/>
    <property type="match status" value="1"/>
</dbReference>
<dbReference type="Proteomes" id="UP000091897">
    <property type="component" value="Chromosome"/>
</dbReference>
<dbReference type="Pfam" id="PF00126">
    <property type="entry name" value="HTH_1"/>
    <property type="match status" value="1"/>
</dbReference>
<dbReference type="AlphaFoldDB" id="A0A193G0N7"/>
<gene>
    <name evidence="7" type="ORF">BAU06_20880</name>
    <name evidence="8" type="ORF">BAU08_21410</name>
</gene>
<dbReference type="RefSeq" id="WP_066354837.1">
    <property type="nucleotide sequence ID" value="NZ_CBCSFJ010000024.1"/>
</dbReference>
<dbReference type="EMBL" id="CP016170">
    <property type="protein sequence ID" value="ANN68426.1"/>
    <property type="molecule type" value="Genomic_DNA"/>
</dbReference>
<reference evidence="9 10" key="1">
    <citation type="submission" date="2016-06" db="EMBL/GenBank/DDBJ databases">
        <title>Complete genome sequences of Bordetella bronchialis and Bordetella flabilis.</title>
        <authorList>
            <person name="LiPuma J.J."/>
            <person name="Spilker T."/>
        </authorList>
    </citation>
    <scope>NUCLEOTIDE SEQUENCE [LARGE SCALE GENOMIC DNA]</scope>
    <source>
        <strain evidence="8 10">AU17976</strain>
        <strain evidence="7 9">AU3182</strain>
    </source>
</reference>
<evidence type="ECO:0000313" key="8">
    <source>
        <dbReference type="EMBL" id="ANN73567.1"/>
    </source>
</evidence>
<evidence type="ECO:0000256" key="4">
    <source>
        <dbReference type="ARBA" id="ARBA00023163"/>
    </source>
</evidence>
<keyword evidence="4" id="KW-0804">Transcription</keyword>
<dbReference type="KEGG" id="bbro:BAU06_20880"/>
<evidence type="ECO:0000256" key="1">
    <source>
        <dbReference type="ARBA" id="ARBA00009437"/>
    </source>
</evidence>
<dbReference type="InterPro" id="IPR000847">
    <property type="entry name" value="LysR_HTH_N"/>
</dbReference>
<dbReference type="SUPFAM" id="SSF53850">
    <property type="entry name" value="Periplasmic binding protein-like II"/>
    <property type="match status" value="1"/>
</dbReference>
<dbReference type="OrthoDB" id="8954631at2"/>
<accession>A0A193G0N7</accession>
<dbReference type="PANTHER" id="PTHR30537">
    <property type="entry name" value="HTH-TYPE TRANSCRIPTIONAL REGULATOR"/>
    <property type="match status" value="1"/>
</dbReference>
<proteinExistence type="inferred from homology"/>
<feature type="region of interest" description="Disordered" evidence="5">
    <location>
        <begin position="301"/>
        <end position="322"/>
    </location>
</feature>
<dbReference type="InterPro" id="IPR036390">
    <property type="entry name" value="WH_DNA-bd_sf"/>
</dbReference>
<evidence type="ECO:0000256" key="5">
    <source>
        <dbReference type="SAM" id="MobiDB-lite"/>
    </source>
</evidence>